<proteinExistence type="predicted"/>
<dbReference type="EMBL" id="JARBHB010000010">
    <property type="protein sequence ID" value="KAJ8874404.1"/>
    <property type="molecule type" value="Genomic_DNA"/>
</dbReference>
<keyword evidence="2" id="KW-1185">Reference proteome</keyword>
<protein>
    <submittedName>
        <fullName evidence="1">Uncharacterized protein</fullName>
    </submittedName>
</protein>
<dbReference type="Proteomes" id="UP001159363">
    <property type="component" value="Chromosome 9"/>
</dbReference>
<name>A0ABQ9GQX1_9NEOP</name>
<gene>
    <name evidence="1" type="ORF">PR048_025253</name>
</gene>
<evidence type="ECO:0000313" key="2">
    <source>
        <dbReference type="Proteomes" id="UP001159363"/>
    </source>
</evidence>
<sequence length="108" mass="11857">MAETSASTAPNLMAKLNLEGNVHENWVRSKQHFIVYLGASDNDTKVPDNATAAAKKKISKRKTMLLLLNVTGKDAIDLASTFGLSDKELDNYDKLIETFGNYAAPQKE</sequence>
<accession>A0ABQ9GQX1</accession>
<reference evidence="1 2" key="1">
    <citation type="submission" date="2023-02" db="EMBL/GenBank/DDBJ databases">
        <title>LHISI_Scaffold_Assembly.</title>
        <authorList>
            <person name="Stuart O.P."/>
            <person name="Cleave R."/>
            <person name="Magrath M.J.L."/>
            <person name="Mikheyev A.S."/>
        </authorList>
    </citation>
    <scope>NUCLEOTIDE SEQUENCE [LARGE SCALE GENOMIC DNA]</scope>
    <source>
        <strain evidence="1">Daus_M_001</strain>
        <tissue evidence="1">Leg muscle</tissue>
    </source>
</reference>
<organism evidence="1 2">
    <name type="scientific">Dryococelus australis</name>
    <dbReference type="NCBI Taxonomy" id="614101"/>
    <lineage>
        <taxon>Eukaryota</taxon>
        <taxon>Metazoa</taxon>
        <taxon>Ecdysozoa</taxon>
        <taxon>Arthropoda</taxon>
        <taxon>Hexapoda</taxon>
        <taxon>Insecta</taxon>
        <taxon>Pterygota</taxon>
        <taxon>Neoptera</taxon>
        <taxon>Polyneoptera</taxon>
        <taxon>Phasmatodea</taxon>
        <taxon>Verophasmatodea</taxon>
        <taxon>Anareolatae</taxon>
        <taxon>Phasmatidae</taxon>
        <taxon>Eurycanthinae</taxon>
        <taxon>Dryococelus</taxon>
    </lineage>
</organism>
<evidence type="ECO:0000313" key="1">
    <source>
        <dbReference type="EMBL" id="KAJ8874404.1"/>
    </source>
</evidence>
<comment type="caution">
    <text evidence="1">The sequence shown here is derived from an EMBL/GenBank/DDBJ whole genome shotgun (WGS) entry which is preliminary data.</text>
</comment>